<dbReference type="FunFam" id="3.30.70.270:FF:000003">
    <property type="entry name" value="Transposon Ty3-G Gag-Pol polyprotein"/>
    <property type="match status" value="1"/>
</dbReference>
<dbReference type="InterPro" id="IPR043502">
    <property type="entry name" value="DNA/RNA_pol_sf"/>
</dbReference>
<dbReference type="CDD" id="cd01647">
    <property type="entry name" value="RT_LTR"/>
    <property type="match status" value="1"/>
</dbReference>
<dbReference type="Gene3D" id="3.30.70.270">
    <property type="match status" value="2"/>
</dbReference>
<reference evidence="2" key="1">
    <citation type="journal article" date="2005" name="BMC Biol.">
        <title>The sequence of rice chromosomes 11 and 12, rich in disease resistance genes and recent gene duplications.</title>
        <authorList>
            <consortium name="The rice chromosomes 11 and 12 sequencing consortia"/>
        </authorList>
    </citation>
    <scope>NUCLEOTIDE SEQUENCE [LARGE SCALE GENOMIC DNA]</scope>
</reference>
<reference evidence="2" key="3">
    <citation type="submission" date="2006-01" db="EMBL/GenBank/DDBJ databases">
        <authorList>
            <person name="Buell R."/>
        </authorList>
    </citation>
    <scope>NUCLEOTIDE SEQUENCE</scope>
</reference>
<dbReference type="Pfam" id="PF17919">
    <property type="entry name" value="RT_RNaseH_2"/>
    <property type="match status" value="1"/>
</dbReference>
<dbReference type="Pfam" id="PF00078">
    <property type="entry name" value="RVT_1"/>
    <property type="match status" value="1"/>
</dbReference>
<dbReference type="InterPro" id="IPR051320">
    <property type="entry name" value="Viral_Replic_Matur_Polypro"/>
</dbReference>
<gene>
    <name evidence="2" type="ordered locus">LOC_Os11g29180</name>
</gene>
<protein>
    <submittedName>
        <fullName evidence="2">Retrotransposon protein, putative, unclassified</fullName>
    </submittedName>
</protein>
<sequence>MSYGLTGSPTTFQGVMNTIFEPYLRKGVLVFIDDILIYTCTLEEHVKLLRAVFEILSAHQLQVKRSKCVFAQPSLTYLGHVISANGVTTDTKNIQFVLNWPVPTNVKEVRGFLGLAGYYRKFVRHFGILSRPLTELLKKHVVFHWTSETQTSFEALKVALTSTPVLALPNFSKTFEIETNASAIGVGAVLMQDGHPLAFLSKALGPRNRGLSTYEKKCLAILLAVDHWRSYLQCGEFIIRTDQRSLCWKYGHISAYFNPKY</sequence>
<dbReference type="EMBL" id="DP000010">
    <property type="protein sequence ID" value="ABA93722.1"/>
    <property type="molecule type" value="Genomic_DNA"/>
</dbReference>
<dbReference type="AlphaFoldDB" id="Q2R4A2"/>
<dbReference type="InterPro" id="IPR000477">
    <property type="entry name" value="RT_dom"/>
</dbReference>
<dbReference type="InterPro" id="IPR041577">
    <property type="entry name" value="RT_RNaseH_2"/>
</dbReference>
<organism evidence="2">
    <name type="scientific">Oryza sativa subsp. japonica</name>
    <name type="common">Rice</name>
    <dbReference type="NCBI Taxonomy" id="39947"/>
    <lineage>
        <taxon>Eukaryota</taxon>
        <taxon>Viridiplantae</taxon>
        <taxon>Streptophyta</taxon>
        <taxon>Embryophyta</taxon>
        <taxon>Tracheophyta</taxon>
        <taxon>Spermatophyta</taxon>
        <taxon>Magnoliopsida</taxon>
        <taxon>Liliopsida</taxon>
        <taxon>Poales</taxon>
        <taxon>Poaceae</taxon>
        <taxon>BOP clade</taxon>
        <taxon>Oryzoideae</taxon>
        <taxon>Oryzeae</taxon>
        <taxon>Oryzinae</taxon>
        <taxon>Oryza</taxon>
        <taxon>Oryza sativa</taxon>
    </lineage>
</organism>
<evidence type="ECO:0000259" key="1">
    <source>
        <dbReference type="PROSITE" id="PS50878"/>
    </source>
</evidence>
<dbReference type="PROSITE" id="PS50878">
    <property type="entry name" value="RT_POL"/>
    <property type="match status" value="1"/>
</dbReference>
<dbReference type="SUPFAM" id="SSF56672">
    <property type="entry name" value="DNA/RNA polymerases"/>
    <property type="match status" value="1"/>
</dbReference>
<dbReference type="PANTHER" id="PTHR33064">
    <property type="entry name" value="POL PROTEIN"/>
    <property type="match status" value="1"/>
</dbReference>
<feature type="domain" description="Reverse transcriptase" evidence="1">
    <location>
        <begin position="1"/>
        <end position="82"/>
    </location>
</feature>
<dbReference type="FunFam" id="3.30.70.270:FF:000020">
    <property type="entry name" value="Transposon Tf2-6 polyprotein-like Protein"/>
    <property type="match status" value="1"/>
</dbReference>
<dbReference type="Gene3D" id="3.10.20.370">
    <property type="match status" value="1"/>
</dbReference>
<dbReference type="PANTHER" id="PTHR33064:SF37">
    <property type="entry name" value="RIBONUCLEASE H"/>
    <property type="match status" value="1"/>
</dbReference>
<accession>Q2R4A2</accession>
<reference evidence="2" key="2">
    <citation type="submission" date="2005-04" db="EMBL/GenBank/DDBJ databases">
        <authorList>
            <person name="Buell C.R."/>
            <person name="Wing R.A."/>
            <person name="McCombie W.A."/>
            <person name="Ouyang S."/>
        </authorList>
    </citation>
    <scope>NUCLEOTIDE SEQUENCE</scope>
</reference>
<name>Q2R4A2_ORYSJ</name>
<evidence type="ECO:0000313" key="2">
    <source>
        <dbReference type="EMBL" id="ABA93722.1"/>
    </source>
</evidence>
<proteinExistence type="predicted"/>
<dbReference type="InterPro" id="IPR043128">
    <property type="entry name" value="Rev_trsase/Diguanyl_cyclase"/>
</dbReference>